<dbReference type="PIRSF" id="PIRSF001221">
    <property type="entry name" value="Amidase_fungi"/>
    <property type="match status" value="1"/>
</dbReference>
<reference evidence="2 3" key="1">
    <citation type="submission" date="2017-06" db="EMBL/GenBank/DDBJ databases">
        <authorList>
            <person name="Kim H.J."/>
            <person name="Triplett B.A."/>
        </authorList>
    </citation>
    <scope>NUCLEOTIDE SEQUENCE [LARGE SCALE GENOMIC DNA]</scope>
    <source>
        <strain evidence="2 3">CGMCC 4.2132</strain>
    </source>
</reference>
<proteinExistence type="predicted"/>
<dbReference type="OrthoDB" id="182039at2"/>
<dbReference type="EMBL" id="FZOD01000007">
    <property type="protein sequence ID" value="SNS31203.1"/>
    <property type="molecule type" value="Genomic_DNA"/>
</dbReference>
<gene>
    <name evidence="2" type="ORF">SAMN05216276_1007113</name>
</gene>
<organism evidence="2 3">
    <name type="scientific">Streptosporangium subroseum</name>
    <dbReference type="NCBI Taxonomy" id="106412"/>
    <lineage>
        <taxon>Bacteria</taxon>
        <taxon>Bacillati</taxon>
        <taxon>Actinomycetota</taxon>
        <taxon>Actinomycetes</taxon>
        <taxon>Streptosporangiales</taxon>
        <taxon>Streptosporangiaceae</taxon>
        <taxon>Streptosporangium</taxon>
    </lineage>
</organism>
<dbReference type="InterPro" id="IPR052739">
    <property type="entry name" value="FAAH2"/>
</dbReference>
<evidence type="ECO:0000259" key="1">
    <source>
        <dbReference type="Pfam" id="PF01425"/>
    </source>
</evidence>
<dbReference type="PANTHER" id="PTHR43372:SF4">
    <property type="entry name" value="FATTY-ACID AMIDE HYDROLASE 2"/>
    <property type="match status" value="1"/>
</dbReference>
<accession>A0A239DHL0</accession>
<dbReference type="GO" id="GO:0012505">
    <property type="term" value="C:endomembrane system"/>
    <property type="evidence" value="ECO:0007669"/>
    <property type="project" value="TreeGrafter"/>
</dbReference>
<dbReference type="PROSITE" id="PS00571">
    <property type="entry name" value="AMIDASES"/>
    <property type="match status" value="1"/>
</dbReference>
<name>A0A239DHL0_9ACTN</name>
<sequence length="503" mass="53266">MESCSQEEKAAPETSDLTYAAATELTAAMAAREVSSAELTEAAISRIERFDQDVNAVCVRDFDRALTAARAADVARAKGDVRPLLGVPMTVKESFNVAGLTTTWGIPAFKDARAAEDAVAVARLKAAGAVVLGKTNVPFALGDLQTYNDLYGATGNPWNLGRTAGGSSGGSAAALAAGYGALSIGSDIAGSLRAPAHYCGVYAHKPSQGLLPTRGHTPPGTPPLAYERDLVTIGPMARGARDLSLMLDLLAEPDETAIGIAHALALPPARHDDLAAFRVLVVDTHPLIPTASSVRAAIGDLADRLSAAGAKVARESESLPDQVEAARLYMRLLLASWGAGYPQEVYEHLRLDAGRLDAGDRSLAAERTRGSVLSHRGWIAADSARVRNRQGWRELFAEFDIVLCPAMPTPAFPHDRSPDRWARRITIDGTDHDYADQLVWAGIASVPGLPATVAPIGRSADGLPIGAQLIGPMFEDRTPIRFAELLEREFGGFNPPPLARPRL</sequence>
<feature type="domain" description="Amidase" evidence="1">
    <location>
        <begin position="38"/>
        <end position="477"/>
    </location>
</feature>
<dbReference type="InterPro" id="IPR036928">
    <property type="entry name" value="AS_sf"/>
</dbReference>
<dbReference type="NCBIfam" id="NF004816">
    <property type="entry name" value="PRK06170.1"/>
    <property type="match status" value="1"/>
</dbReference>
<protein>
    <submittedName>
        <fullName evidence="2">Amidase</fullName>
    </submittedName>
</protein>
<dbReference type="SUPFAM" id="SSF75304">
    <property type="entry name" value="Amidase signature (AS) enzymes"/>
    <property type="match status" value="1"/>
</dbReference>
<dbReference type="InterPro" id="IPR020556">
    <property type="entry name" value="Amidase_CS"/>
</dbReference>
<keyword evidence="3" id="KW-1185">Reference proteome</keyword>
<dbReference type="RefSeq" id="WP_089206902.1">
    <property type="nucleotide sequence ID" value="NZ_FZOD01000007.1"/>
</dbReference>
<evidence type="ECO:0000313" key="2">
    <source>
        <dbReference type="EMBL" id="SNS31203.1"/>
    </source>
</evidence>
<dbReference type="Proteomes" id="UP000198282">
    <property type="component" value="Unassembled WGS sequence"/>
</dbReference>
<dbReference type="InterPro" id="IPR023631">
    <property type="entry name" value="Amidase_dom"/>
</dbReference>
<dbReference type="PANTHER" id="PTHR43372">
    <property type="entry name" value="FATTY-ACID AMIDE HYDROLASE"/>
    <property type="match status" value="1"/>
</dbReference>
<dbReference type="Gene3D" id="3.90.1300.10">
    <property type="entry name" value="Amidase signature (AS) domain"/>
    <property type="match status" value="1"/>
</dbReference>
<dbReference type="Pfam" id="PF01425">
    <property type="entry name" value="Amidase"/>
    <property type="match status" value="1"/>
</dbReference>
<dbReference type="AlphaFoldDB" id="A0A239DHL0"/>
<evidence type="ECO:0000313" key="3">
    <source>
        <dbReference type="Proteomes" id="UP000198282"/>
    </source>
</evidence>